<dbReference type="InterPro" id="IPR057357">
    <property type="entry name" value="Znf-C2H2_ZFAND2A/B"/>
</dbReference>
<dbReference type="FunFam" id="4.10.1110.10:FF:000004">
    <property type="entry name" value="AN1-type zinc finger protein 2B isoform X1"/>
    <property type="match status" value="1"/>
</dbReference>
<dbReference type="InterPro" id="IPR035896">
    <property type="entry name" value="AN1-like_Znf"/>
</dbReference>
<keyword evidence="3 5" id="KW-0863">Zinc-finger</keyword>
<dbReference type="Proteomes" id="UP000694392">
    <property type="component" value="Unplaced"/>
</dbReference>
<dbReference type="PROSITE" id="PS51039">
    <property type="entry name" value="ZF_AN1"/>
    <property type="match status" value="1"/>
</dbReference>
<evidence type="ECO:0000256" key="3">
    <source>
        <dbReference type="ARBA" id="ARBA00022771"/>
    </source>
</evidence>
<dbReference type="PANTHER" id="PTHR14677:SF20">
    <property type="entry name" value="ZINC FINGER AN1-TYPE CONTAINING 2A-RELATED"/>
    <property type="match status" value="1"/>
</dbReference>
<organism evidence="7 8">
    <name type="scientific">Sphenodon punctatus</name>
    <name type="common">Tuatara</name>
    <name type="synonym">Hatteria punctata</name>
    <dbReference type="NCBI Taxonomy" id="8508"/>
    <lineage>
        <taxon>Eukaryota</taxon>
        <taxon>Metazoa</taxon>
        <taxon>Chordata</taxon>
        <taxon>Craniata</taxon>
        <taxon>Vertebrata</taxon>
        <taxon>Euteleostomi</taxon>
        <taxon>Lepidosauria</taxon>
        <taxon>Sphenodontia</taxon>
        <taxon>Sphenodontidae</taxon>
        <taxon>Sphenodon</taxon>
    </lineage>
</organism>
<evidence type="ECO:0000313" key="8">
    <source>
        <dbReference type="Proteomes" id="UP000694392"/>
    </source>
</evidence>
<dbReference type="Ensembl" id="ENSSPUT00000026309.1">
    <property type="protein sequence ID" value="ENSSPUP00000024650.1"/>
    <property type="gene ID" value="ENSSPUG00000018882.1"/>
</dbReference>
<dbReference type="GO" id="GO:0043161">
    <property type="term" value="P:proteasome-mediated ubiquitin-dependent protein catabolic process"/>
    <property type="evidence" value="ECO:0007669"/>
    <property type="project" value="TreeGrafter"/>
</dbReference>
<dbReference type="InterPro" id="IPR000058">
    <property type="entry name" value="Znf_AN1"/>
</dbReference>
<dbReference type="GO" id="GO:0005783">
    <property type="term" value="C:endoplasmic reticulum"/>
    <property type="evidence" value="ECO:0007669"/>
    <property type="project" value="TreeGrafter"/>
</dbReference>
<dbReference type="GeneTree" id="ENSGT00940000159648"/>
<reference evidence="7" key="2">
    <citation type="submission" date="2025-09" db="UniProtKB">
        <authorList>
            <consortium name="Ensembl"/>
        </authorList>
    </citation>
    <scope>IDENTIFICATION</scope>
</reference>
<protein>
    <recommendedName>
        <fullName evidence="6">AN1-type domain-containing protein</fullName>
    </recommendedName>
</protein>
<keyword evidence="2" id="KW-0677">Repeat</keyword>
<keyword evidence="8" id="KW-1185">Reference proteome</keyword>
<dbReference type="Pfam" id="PF25403">
    <property type="entry name" value="zf-C2H2_ZFAND2"/>
    <property type="match status" value="1"/>
</dbReference>
<name>A0A8D0LCD4_SPHPU</name>
<dbReference type="Pfam" id="PF01428">
    <property type="entry name" value="zf-AN1"/>
    <property type="match status" value="1"/>
</dbReference>
<evidence type="ECO:0000256" key="4">
    <source>
        <dbReference type="ARBA" id="ARBA00022833"/>
    </source>
</evidence>
<evidence type="ECO:0000256" key="2">
    <source>
        <dbReference type="ARBA" id="ARBA00022737"/>
    </source>
</evidence>
<keyword evidence="1" id="KW-0479">Metal-binding</keyword>
<accession>A0A8D0LCD4</accession>
<sequence length="174" mass="19386">MGSGRVGFGLGANFDWERSLADFLPLKCDACEEVFCKDHITYKDVQVPICPLYNIPVPVRRGEMPDVVGAHIDRDCKYDPAQQKWKIFINKCFKSGCKKKEMMKLVCDQCHGNFCIKHQHPLDHDGKGSGHAISKMGVRQSVHAPLPTARAVHMDKHPSPHPPTATVCILTAPL</sequence>
<feature type="domain" description="AN1-type" evidence="6">
    <location>
        <begin position="86"/>
        <end position="134"/>
    </location>
</feature>
<evidence type="ECO:0000313" key="7">
    <source>
        <dbReference type="Ensembl" id="ENSSPUP00000024650.1"/>
    </source>
</evidence>
<dbReference type="SUPFAM" id="SSF118310">
    <property type="entry name" value="AN1-like Zinc finger"/>
    <property type="match status" value="1"/>
</dbReference>
<dbReference type="GO" id="GO:0045047">
    <property type="term" value="P:protein targeting to ER"/>
    <property type="evidence" value="ECO:0007669"/>
    <property type="project" value="TreeGrafter"/>
</dbReference>
<evidence type="ECO:0000256" key="1">
    <source>
        <dbReference type="ARBA" id="ARBA00022723"/>
    </source>
</evidence>
<dbReference type="PANTHER" id="PTHR14677">
    <property type="entry name" value="ARSENITE INDUCUBLE RNA ASSOCIATED PROTEIN AIP-1-RELATED"/>
    <property type="match status" value="1"/>
</dbReference>
<evidence type="ECO:0000259" key="6">
    <source>
        <dbReference type="PROSITE" id="PS51039"/>
    </source>
</evidence>
<evidence type="ECO:0000256" key="5">
    <source>
        <dbReference type="PROSITE-ProRule" id="PRU00449"/>
    </source>
</evidence>
<keyword evidence="4" id="KW-0862">Zinc</keyword>
<proteinExistence type="predicted"/>
<dbReference type="AlphaFoldDB" id="A0A8D0LCD4"/>
<dbReference type="GO" id="GO:0008270">
    <property type="term" value="F:zinc ion binding"/>
    <property type="evidence" value="ECO:0007669"/>
    <property type="project" value="UniProtKB-KW"/>
</dbReference>
<reference evidence="7" key="1">
    <citation type="submission" date="2025-08" db="UniProtKB">
        <authorList>
            <consortium name="Ensembl"/>
        </authorList>
    </citation>
    <scope>IDENTIFICATION</scope>
</reference>
<dbReference type="Gene3D" id="4.10.1110.10">
    <property type="entry name" value="AN1-like Zinc finger"/>
    <property type="match status" value="1"/>
</dbReference>